<feature type="transmembrane region" description="Helical" evidence="8">
    <location>
        <begin position="7"/>
        <end position="25"/>
    </location>
</feature>
<dbReference type="PIRSF" id="PIRSF004925">
    <property type="entry name" value="HcaT"/>
    <property type="match status" value="1"/>
</dbReference>
<dbReference type="InterPro" id="IPR026032">
    <property type="entry name" value="HcaT-like"/>
</dbReference>
<feature type="domain" description="Major facilitator superfamily associated" evidence="9">
    <location>
        <begin position="6"/>
        <end position="360"/>
    </location>
</feature>
<sequence length="383" mass="42204">MNNQKWLSLNFFAFFFTWGVFLPYWTGWLTNEKDMSVSAASIIMGAGMIARSLSTLLFFPIMTRLLSLGRLMQVLAIASAILMALYIPANSYTALFIITVAFSFVYPNLLPAMESGATVLMQTDRIHYGKSRSFGSLGYTIALLIVGALTAVWQESAILWVMLSGLAFMAITQSAASPVPLQIKPKPKHAASKGAVKELLQSKAFLTILGISTLLQGAHAAYYNYGFIYLQDLGVNSFYIGIVLNVAIIFEIIFFNKADTLFRNWSVSSMFLLAAIGSTVRWVLIFLFPSVWVFVISQVFHAMSFGVAHFAFIRYIFKNLQPVHIPAAQGMYAAVAMSLSVALLTIIGGFLYEISPGLAFLGMVSFSAPAIIAVLLTKKKFHY</sequence>
<feature type="transmembrane region" description="Helical" evidence="8">
    <location>
        <begin position="294"/>
        <end position="317"/>
    </location>
</feature>
<keyword evidence="7 8" id="KW-0472">Membrane</keyword>
<evidence type="ECO:0000313" key="11">
    <source>
        <dbReference type="Proteomes" id="UP000525923"/>
    </source>
</evidence>
<feature type="transmembrane region" description="Helical" evidence="8">
    <location>
        <begin position="204"/>
        <end position="225"/>
    </location>
</feature>
<comment type="caution">
    <text evidence="10">The sequence shown here is derived from an EMBL/GenBank/DDBJ whole genome shotgun (WGS) entry which is preliminary data.</text>
</comment>
<dbReference type="Pfam" id="PF12832">
    <property type="entry name" value="MFS_1_like"/>
    <property type="match status" value="1"/>
</dbReference>
<evidence type="ECO:0000313" key="10">
    <source>
        <dbReference type="EMBL" id="MBB5181653.1"/>
    </source>
</evidence>
<name>A0A7W8CWA4_9BACL</name>
<feature type="transmembrane region" description="Helical" evidence="8">
    <location>
        <begin position="237"/>
        <end position="255"/>
    </location>
</feature>
<evidence type="ECO:0000256" key="4">
    <source>
        <dbReference type="ARBA" id="ARBA00022519"/>
    </source>
</evidence>
<feature type="transmembrane region" description="Helical" evidence="8">
    <location>
        <begin position="358"/>
        <end position="377"/>
    </location>
</feature>
<gene>
    <name evidence="10" type="ORF">HNQ44_003118</name>
</gene>
<evidence type="ECO:0000256" key="1">
    <source>
        <dbReference type="ARBA" id="ARBA00004429"/>
    </source>
</evidence>
<keyword evidence="6 8" id="KW-1133">Transmembrane helix</keyword>
<evidence type="ECO:0000259" key="9">
    <source>
        <dbReference type="Pfam" id="PF12832"/>
    </source>
</evidence>
<keyword evidence="2" id="KW-0813">Transport</keyword>
<keyword evidence="5 8" id="KW-0812">Transmembrane</keyword>
<dbReference type="NCBIfam" id="NF008346">
    <property type="entry name" value="PRK11128.1"/>
    <property type="match status" value="1"/>
</dbReference>
<evidence type="ECO:0000256" key="3">
    <source>
        <dbReference type="ARBA" id="ARBA00022475"/>
    </source>
</evidence>
<feature type="transmembrane region" description="Helical" evidence="8">
    <location>
        <begin position="37"/>
        <end position="59"/>
    </location>
</feature>
<feature type="transmembrane region" description="Helical" evidence="8">
    <location>
        <begin position="329"/>
        <end position="352"/>
    </location>
</feature>
<keyword evidence="4" id="KW-0997">Cell inner membrane</keyword>
<dbReference type="PANTHER" id="PTHR23522">
    <property type="entry name" value="BLL5896 PROTEIN"/>
    <property type="match status" value="1"/>
</dbReference>
<dbReference type="InterPro" id="IPR036259">
    <property type="entry name" value="MFS_trans_sf"/>
</dbReference>
<dbReference type="GO" id="GO:0015528">
    <property type="term" value="F:lactose:proton symporter activity"/>
    <property type="evidence" value="ECO:0007669"/>
    <property type="project" value="TreeGrafter"/>
</dbReference>
<feature type="transmembrane region" description="Helical" evidence="8">
    <location>
        <begin position="159"/>
        <end position="183"/>
    </location>
</feature>
<evidence type="ECO:0000256" key="7">
    <source>
        <dbReference type="ARBA" id="ARBA00023136"/>
    </source>
</evidence>
<dbReference type="GO" id="GO:0005886">
    <property type="term" value="C:plasma membrane"/>
    <property type="evidence" value="ECO:0007669"/>
    <property type="project" value="UniProtKB-SubCell"/>
</dbReference>
<evidence type="ECO:0000256" key="5">
    <source>
        <dbReference type="ARBA" id="ARBA00022692"/>
    </source>
</evidence>
<dbReference type="AlphaFoldDB" id="A0A7W8CWA4"/>
<dbReference type="Proteomes" id="UP000525923">
    <property type="component" value="Unassembled WGS sequence"/>
</dbReference>
<feature type="transmembrane region" description="Helical" evidence="8">
    <location>
        <begin position="267"/>
        <end position="288"/>
    </location>
</feature>
<comment type="subcellular location">
    <subcellularLocation>
        <location evidence="1">Cell inner membrane</location>
        <topology evidence="1">Multi-pass membrane protein</topology>
    </subcellularLocation>
</comment>
<dbReference type="SUPFAM" id="SSF103473">
    <property type="entry name" value="MFS general substrate transporter"/>
    <property type="match status" value="1"/>
</dbReference>
<organism evidence="10 11">
    <name type="scientific">Planococcus koreensis</name>
    <dbReference type="NCBI Taxonomy" id="112331"/>
    <lineage>
        <taxon>Bacteria</taxon>
        <taxon>Bacillati</taxon>
        <taxon>Bacillota</taxon>
        <taxon>Bacilli</taxon>
        <taxon>Bacillales</taxon>
        <taxon>Caryophanaceae</taxon>
        <taxon>Planococcus</taxon>
    </lineage>
</organism>
<feature type="transmembrane region" description="Helical" evidence="8">
    <location>
        <begin position="71"/>
        <end position="89"/>
    </location>
</feature>
<feature type="transmembrane region" description="Helical" evidence="8">
    <location>
        <begin position="95"/>
        <end position="113"/>
    </location>
</feature>
<dbReference type="InterPro" id="IPR024989">
    <property type="entry name" value="MFS_assoc_dom"/>
</dbReference>
<accession>A0A7W8CWA4</accession>
<dbReference type="RefSeq" id="WP_135504950.1">
    <property type="nucleotide sequence ID" value="NZ_CP181055.1"/>
</dbReference>
<proteinExistence type="predicted"/>
<reference evidence="10 11" key="1">
    <citation type="submission" date="2020-08" db="EMBL/GenBank/DDBJ databases">
        <title>Genomic Encyclopedia of Type Strains, Phase IV (KMG-IV): sequencing the most valuable type-strain genomes for metagenomic binning, comparative biology and taxonomic classification.</title>
        <authorList>
            <person name="Goeker M."/>
        </authorList>
    </citation>
    <scope>NUCLEOTIDE SEQUENCE [LARGE SCALE GENOMIC DNA]</scope>
    <source>
        <strain evidence="10 11">DSM 15895</strain>
    </source>
</reference>
<keyword evidence="11" id="KW-1185">Reference proteome</keyword>
<feature type="transmembrane region" description="Helical" evidence="8">
    <location>
        <begin position="134"/>
        <end position="153"/>
    </location>
</feature>
<dbReference type="GO" id="GO:0030395">
    <property type="term" value="F:lactose binding"/>
    <property type="evidence" value="ECO:0007669"/>
    <property type="project" value="TreeGrafter"/>
</dbReference>
<dbReference type="Gene3D" id="1.20.1250.20">
    <property type="entry name" value="MFS general substrate transporter like domains"/>
    <property type="match status" value="2"/>
</dbReference>
<evidence type="ECO:0000256" key="2">
    <source>
        <dbReference type="ARBA" id="ARBA00022448"/>
    </source>
</evidence>
<keyword evidence="3" id="KW-1003">Cell membrane</keyword>
<dbReference type="OrthoDB" id="9150135at2"/>
<dbReference type="EMBL" id="JACHHE010000011">
    <property type="protein sequence ID" value="MBB5181653.1"/>
    <property type="molecule type" value="Genomic_DNA"/>
</dbReference>
<protein>
    <submittedName>
        <fullName evidence="10">PPP family 3-phenylpropionic acid transporter</fullName>
    </submittedName>
</protein>
<evidence type="ECO:0000256" key="8">
    <source>
        <dbReference type="SAM" id="Phobius"/>
    </source>
</evidence>
<dbReference type="PANTHER" id="PTHR23522:SF10">
    <property type="entry name" value="3-PHENYLPROPIONIC ACID TRANSPORTER-RELATED"/>
    <property type="match status" value="1"/>
</dbReference>
<evidence type="ECO:0000256" key="6">
    <source>
        <dbReference type="ARBA" id="ARBA00022989"/>
    </source>
</evidence>